<dbReference type="PANTHER" id="PTHR34580:SF3">
    <property type="entry name" value="PROTEIN PAFB"/>
    <property type="match status" value="1"/>
</dbReference>
<evidence type="ECO:0000259" key="4">
    <source>
        <dbReference type="PROSITE" id="PS51000"/>
    </source>
</evidence>
<organism evidence="5 6">
    <name type="scientific">Rhynchospora breviuscula</name>
    <dbReference type="NCBI Taxonomy" id="2022672"/>
    <lineage>
        <taxon>Eukaryota</taxon>
        <taxon>Viridiplantae</taxon>
        <taxon>Streptophyta</taxon>
        <taxon>Embryophyta</taxon>
        <taxon>Tracheophyta</taxon>
        <taxon>Spermatophyta</taxon>
        <taxon>Magnoliopsida</taxon>
        <taxon>Liliopsida</taxon>
        <taxon>Poales</taxon>
        <taxon>Cyperaceae</taxon>
        <taxon>Cyperoideae</taxon>
        <taxon>Rhynchosporeae</taxon>
        <taxon>Rhynchospora</taxon>
    </lineage>
</organism>
<name>A0A9Q0BZ52_9POAL</name>
<accession>A0A9Q0BZ52</accession>
<dbReference type="SUPFAM" id="SSF46785">
    <property type="entry name" value="Winged helix' DNA-binding domain"/>
    <property type="match status" value="1"/>
</dbReference>
<keyword evidence="1" id="KW-0805">Transcription regulation</keyword>
<proteinExistence type="predicted"/>
<dbReference type="Gene3D" id="1.10.10.10">
    <property type="entry name" value="Winged helix-like DNA-binding domain superfamily/Winged helix DNA-binding domain"/>
    <property type="match status" value="1"/>
</dbReference>
<dbReference type="Pfam" id="PF25583">
    <property type="entry name" value="WCX"/>
    <property type="match status" value="1"/>
</dbReference>
<dbReference type="PANTHER" id="PTHR34580">
    <property type="match status" value="1"/>
</dbReference>
<dbReference type="InterPro" id="IPR036388">
    <property type="entry name" value="WH-like_DNA-bd_sf"/>
</dbReference>
<dbReference type="PROSITE" id="PS51000">
    <property type="entry name" value="HTH_DEOR_2"/>
    <property type="match status" value="1"/>
</dbReference>
<gene>
    <name evidence="5" type="ORF">LUZ63_020965</name>
</gene>
<reference evidence="5" key="1">
    <citation type="journal article" date="2022" name="Cell">
        <title>Repeat-based holocentromeres influence genome architecture and karyotype evolution.</title>
        <authorList>
            <person name="Hofstatter P.G."/>
            <person name="Thangavel G."/>
            <person name="Lux T."/>
            <person name="Neumann P."/>
            <person name="Vondrak T."/>
            <person name="Novak P."/>
            <person name="Zhang M."/>
            <person name="Costa L."/>
            <person name="Castellani M."/>
            <person name="Scott A."/>
            <person name="Toegelov H."/>
            <person name="Fuchs J."/>
            <person name="Mata-Sucre Y."/>
            <person name="Dias Y."/>
            <person name="Vanzela A.L.L."/>
            <person name="Huettel B."/>
            <person name="Almeida C.C.S."/>
            <person name="Simkova H."/>
            <person name="Souza G."/>
            <person name="Pedrosa-Harand A."/>
            <person name="Macas J."/>
            <person name="Mayer K.F.X."/>
            <person name="Houben A."/>
            <person name="Marques A."/>
        </authorList>
    </citation>
    <scope>NUCLEOTIDE SEQUENCE</scope>
    <source>
        <strain evidence="5">RhyBre1mFocal</strain>
    </source>
</reference>
<protein>
    <recommendedName>
        <fullName evidence="4">HTH deoR-type domain-containing protein</fullName>
    </recommendedName>
</protein>
<dbReference type="InterPro" id="IPR051534">
    <property type="entry name" value="CBASS_pafABC_assoc_protein"/>
</dbReference>
<dbReference type="InterPro" id="IPR013196">
    <property type="entry name" value="HTH_11"/>
</dbReference>
<dbReference type="GO" id="GO:0003677">
    <property type="term" value="F:DNA binding"/>
    <property type="evidence" value="ECO:0007669"/>
    <property type="project" value="UniProtKB-KW"/>
</dbReference>
<dbReference type="Proteomes" id="UP001151287">
    <property type="component" value="Unassembled WGS sequence"/>
</dbReference>
<feature type="domain" description="HTH deoR-type" evidence="4">
    <location>
        <begin position="4"/>
        <end position="59"/>
    </location>
</feature>
<evidence type="ECO:0000256" key="1">
    <source>
        <dbReference type="ARBA" id="ARBA00023015"/>
    </source>
</evidence>
<dbReference type="GO" id="GO:0003700">
    <property type="term" value="F:DNA-binding transcription factor activity"/>
    <property type="evidence" value="ECO:0007669"/>
    <property type="project" value="InterPro"/>
</dbReference>
<dbReference type="InterPro" id="IPR057727">
    <property type="entry name" value="WCX_dom"/>
</dbReference>
<dbReference type="PIRSF" id="PIRSF016838">
    <property type="entry name" value="PafC"/>
    <property type="match status" value="1"/>
</dbReference>
<dbReference type="OrthoDB" id="407926at2759"/>
<dbReference type="InterPro" id="IPR001034">
    <property type="entry name" value="DeoR_HTH"/>
</dbReference>
<dbReference type="Pfam" id="PF08279">
    <property type="entry name" value="HTH_11"/>
    <property type="match status" value="1"/>
</dbReference>
<dbReference type="InterPro" id="IPR028349">
    <property type="entry name" value="PafC-like"/>
</dbReference>
<dbReference type="Pfam" id="PF13280">
    <property type="entry name" value="WYL"/>
    <property type="match status" value="1"/>
</dbReference>
<dbReference type="InterPro" id="IPR018356">
    <property type="entry name" value="Tscrpt_reg_HTH_DeoR_CS"/>
</dbReference>
<keyword evidence="6" id="KW-1185">Reference proteome</keyword>
<dbReference type="PROSITE" id="PS00894">
    <property type="entry name" value="HTH_DEOR_1"/>
    <property type="match status" value="1"/>
</dbReference>
<evidence type="ECO:0000313" key="5">
    <source>
        <dbReference type="EMBL" id="KAJ1683820.1"/>
    </source>
</evidence>
<evidence type="ECO:0000256" key="3">
    <source>
        <dbReference type="ARBA" id="ARBA00023163"/>
    </source>
</evidence>
<sequence>MGGPTGRLLDLLSLLQVRRDWPGPVLADRLGTSERTVRRDVERLRELGYPVRSSKGPDGGYRLGAGSRLPPLLLDDEQAVAIAVALRVVGGAGAGVEEAALRALTTLTQVLPGRLRERLAALDVDVATRPGHAVVDPDVLVLLSAAVRAREVVRFDYASPPGVEGPADAGPPRRVEPHHVVSRSGRWYLVAWDLDRRAWRTFRVDRVVPRTPNGPRFTPRSLPGEDVTTFLAAHLKGRSGVDRWECVGEVVLACDAREVAPYLDEPGSSVERLGPGRCRATLGAWSWRALAARVGAFDADVEAVAPAELREAFGQLARRFAAAGDG</sequence>
<comment type="caution">
    <text evidence="5">The sequence shown here is derived from an EMBL/GenBank/DDBJ whole genome shotgun (WGS) entry which is preliminary data.</text>
</comment>
<keyword evidence="3" id="KW-0804">Transcription</keyword>
<dbReference type="AlphaFoldDB" id="A0A9Q0BZ52"/>
<dbReference type="InterPro" id="IPR026881">
    <property type="entry name" value="WYL_dom"/>
</dbReference>
<evidence type="ECO:0000313" key="6">
    <source>
        <dbReference type="Proteomes" id="UP001151287"/>
    </source>
</evidence>
<dbReference type="EMBL" id="JAMQYH010000097">
    <property type="protein sequence ID" value="KAJ1683820.1"/>
    <property type="molecule type" value="Genomic_DNA"/>
</dbReference>
<dbReference type="InterPro" id="IPR036390">
    <property type="entry name" value="WH_DNA-bd_sf"/>
</dbReference>
<evidence type="ECO:0000256" key="2">
    <source>
        <dbReference type="ARBA" id="ARBA00023125"/>
    </source>
</evidence>
<dbReference type="PROSITE" id="PS52050">
    <property type="entry name" value="WYL"/>
    <property type="match status" value="1"/>
</dbReference>
<keyword evidence="2" id="KW-0238">DNA-binding</keyword>